<dbReference type="Gene3D" id="3.30.390.50">
    <property type="entry name" value="CO dehydrogenase flavoprotein, C-terminal domain"/>
    <property type="match status" value="1"/>
</dbReference>
<evidence type="ECO:0000256" key="3">
    <source>
        <dbReference type="ARBA" id="ARBA00023002"/>
    </source>
</evidence>
<dbReference type="GO" id="GO:0002197">
    <property type="term" value="C:xanthine dehydrogenase complex"/>
    <property type="evidence" value="ECO:0007669"/>
    <property type="project" value="InterPro"/>
</dbReference>
<dbReference type="PROSITE" id="PS51387">
    <property type="entry name" value="FAD_PCMH"/>
    <property type="match status" value="1"/>
</dbReference>
<evidence type="ECO:0000259" key="4">
    <source>
        <dbReference type="PROSITE" id="PS51387"/>
    </source>
</evidence>
<dbReference type="GO" id="GO:0004854">
    <property type="term" value="F:xanthine dehydrogenase activity"/>
    <property type="evidence" value="ECO:0007669"/>
    <property type="project" value="InterPro"/>
</dbReference>
<comment type="caution">
    <text evidence="5">The sequence shown here is derived from an EMBL/GenBank/DDBJ whole genome shotgun (WGS) entry which is preliminary data.</text>
</comment>
<dbReference type="Gene3D" id="3.30.43.10">
    <property type="entry name" value="Uridine Diphospho-n-acetylenolpyruvylglucosamine Reductase, domain 2"/>
    <property type="match status" value="1"/>
</dbReference>
<dbReference type="InterPro" id="IPR016167">
    <property type="entry name" value="FAD-bd_PCMH_sub1"/>
</dbReference>
<dbReference type="Proteomes" id="UP000824264">
    <property type="component" value="Unassembled WGS sequence"/>
</dbReference>
<dbReference type="SMART" id="SM01092">
    <property type="entry name" value="CO_deh_flav_C"/>
    <property type="match status" value="1"/>
</dbReference>
<dbReference type="FunFam" id="3.30.465.10:FF:000017">
    <property type="entry name" value="Xanthine dehydrogenase, FAD binding subunit"/>
    <property type="match status" value="1"/>
</dbReference>
<dbReference type="InterPro" id="IPR016166">
    <property type="entry name" value="FAD-bd_PCMH"/>
</dbReference>
<keyword evidence="1" id="KW-0285">Flavoprotein</keyword>
<dbReference type="Gene3D" id="3.30.465.10">
    <property type="match status" value="1"/>
</dbReference>
<reference evidence="5" key="1">
    <citation type="journal article" date="2021" name="PeerJ">
        <title>Extensive microbial diversity within the chicken gut microbiome revealed by metagenomics and culture.</title>
        <authorList>
            <person name="Gilroy R."/>
            <person name="Ravi A."/>
            <person name="Getino M."/>
            <person name="Pursley I."/>
            <person name="Horton D.L."/>
            <person name="Alikhan N.F."/>
            <person name="Baker D."/>
            <person name="Gharbi K."/>
            <person name="Hall N."/>
            <person name="Watson M."/>
            <person name="Adriaenssens E.M."/>
            <person name="Foster-Nyarko E."/>
            <person name="Jarju S."/>
            <person name="Secka A."/>
            <person name="Antonio M."/>
            <person name="Oren A."/>
            <person name="Chaudhuri R.R."/>
            <person name="La Ragione R."/>
            <person name="Hildebrand F."/>
            <person name="Pallen M.J."/>
        </authorList>
    </citation>
    <scope>NUCLEOTIDE SEQUENCE</scope>
    <source>
        <strain evidence="5">ChiSxjej5B17-1746</strain>
    </source>
</reference>
<protein>
    <submittedName>
        <fullName evidence="5">Xanthine dehydrogenase FAD-binding subunit XdhB</fullName>
    </submittedName>
</protein>
<feature type="domain" description="FAD-binding PCMH-type" evidence="4">
    <location>
        <begin position="1"/>
        <end position="175"/>
    </location>
</feature>
<evidence type="ECO:0000313" key="5">
    <source>
        <dbReference type="EMBL" id="HIW77896.1"/>
    </source>
</evidence>
<dbReference type="GO" id="GO:0071949">
    <property type="term" value="F:FAD binding"/>
    <property type="evidence" value="ECO:0007669"/>
    <property type="project" value="InterPro"/>
</dbReference>
<reference evidence="5" key="2">
    <citation type="submission" date="2021-04" db="EMBL/GenBank/DDBJ databases">
        <authorList>
            <person name="Gilroy R."/>
        </authorList>
    </citation>
    <scope>NUCLEOTIDE SEQUENCE</scope>
    <source>
        <strain evidence="5">ChiSxjej5B17-1746</strain>
    </source>
</reference>
<dbReference type="EMBL" id="DXGI01000074">
    <property type="protein sequence ID" value="HIW77896.1"/>
    <property type="molecule type" value="Genomic_DNA"/>
</dbReference>
<dbReference type="SUPFAM" id="SSF56176">
    <property type="entry name" value="FAD-binding/transporter-associated domain-like"/>
    <property type="match status" value="1"/>
</dbReference>
<evidence type="ECO:0000256" key="1">
    <source>
        <dbReference type="ARBA" id="ARBA00022630"/>
    </source>
</evidence>
<keyword evidence="3" id="KW-0560">Oxidoreductase</keyword>
<dbReference type="InterPro" id="IPR016169">
    <property type="entry name" value="FAD-bd_PCMH_sub2"/>
</dbReference>
<evidence type="ECO:0000256" key="2">
    <source>
        <dbReference type="ARBA" id="ARBA00022827"/>
    </source>
</evidence>
<dbReference type="InterPro" id="IPR036683">
    <property type="entry name" value="CO_DH_flav_C_dom_sf"/>
</dbReference>
<dbReference type="InterPro" id="IPR002346">
    <property type="entry name" value="Mopterin_DH_FAD-bd"/>
</dbReference>
<dbReference type="SUPFAM" id="SSF55447">
    <property type="entry name" value="CO dehydrogenase flavoprotein C-terminal domain-like"/>
    <property type="match status" value="1"/>
</dbReference>
<accession>A0A9D1U8X9</accession>
<dbReference type="InterPro" id="IPR036318">
    <property type="entry name" value="FAD-bd_PCMH-like_sf"/>
</dbReference>
<dbReference type="Pfam" id="PF03450">
    <property type="entry name" value="CO_deh_flav_C"/>
    <property type="match status" value="1"/>
</dbReference>
<dbReference type="PANTHER" id="PTHR42659">
    <property type="entry name" value="XANTHINE DEHYDROGENASE SUBUNIT C-RELATED"/>
    <property type="match status" value="1"/>
</dbReference>
<gene>
    <name evidence="5" type="primary">xdhB</name>
    <name evidence="5" type="ORF">H9874_01955</name>
</gene>
<dbReference type="AlphaFoldDB" id="A0A9D1U8X9"/>
<evidence type="ECO:0000313" key="6">
    <source>
        <dbReference type="Proteomes" id="UP000824264"/>
    </source>
</evidence>
<dbReference type="InterPro" id="IPR051312">
    <property type="entry name" value="Diverse_Substr_Oxidored"/>
</dbReference>
<dbReference type="InterPro" id="IPR005107">
    <property type="entry name" value="CO_DH_flav_C"/>
</dbReference>
<dbReference type="InterPro" id="IPR050031">
    <property type="entry name" value="XdhB_XDHase"/>
</dbReference>
<proteinExistence type="predicted"/>
<name>A0A9D1U8X9_9BACT</name>
<dbReference type="PANTHER" id="PTHR42659:SF9">
    <property type="entry name" value="XANTHINE DEHYDROGENASE FAD-BINDING SUBUNIT XDHB-RELATED"/>
    <property type="match status" value="1"/>
</dbReference>
<sequence length="298" mass="31478">MFDIQSYQKAESVQDAVRLLAEDPEARLIAGGTDVLIKLREFEGFSRLVDIHDLPELKPITREADGTIRVGSGATFTDIEESPLVRACIPLLGEAAASVAGPQIRNVGTIGGNLCNGAVSADTCAPVLALNGSLNLLGPEGPRTIPALGFHTGPGKVALKPGEVLLSIDFRPEDWMGWGGHYYKYAMREAMDIATIGCAAAVKLDGTTISGIRLAYSVSAPVPVRCPAAEAAALGRSAAPDDLPATLAAVRDAVEADVKPRTSWRAAKDFRLHIIRTLAERVLARCVVRAVSLQEGSC</sequence>
<dbReference type="NCBIfam" id="NF007427">
    <property type="entry name" value="PRK09971.1"/>
    <property type="match status" value="1"/>
</dbReference>
<organism evidence="5 6">
    <name type="scientific">Candidatus Bilophila faecipullorum</name>
    <dbReference type="NCBI Taxonomy" id="2838482"/>
    <lineage>
        <taxon>Bacteria</taxon>
        <taxon>Pseudomonadati</taxon>
        <taxon>Thermodesulfobacteriota</taxon>
        <taxon>Desulfovibrionia</taxon>
        <taxon>Desulfovibrionales</taxon>
        <taxon>Desulfovibrionaceae</taxon>
        <taxon>Bilophila</taxon>
    </lineage>
</organism>
<keyword evidence="2" id="KW-0274">FAD</keyword>
<dbReference type="Pfam" id="PF00941">
    <property type="entry name" value="FAD_binding_5"/>
    <property type="match status" value="1"/>
</dbReference>
<dbReference type="NCBIfam" id="NF043083">
    <property type="entry name" value="XdhB_XDHase"/>
    <property type="match status" value="1"/>
</dbReference>